<gene>
    <name evidence="2" type="ORF">SAMN02910377_01556</name>
</gene>
<feature type="domain" description="N-acetyltransferase" evidence="1">
    <location>
        <begin position="2"/>
        <end position="158"/>
    </location>
</feature>
<proteinExistence type="predicted"/>
<organism evidence="2 3">
    <name type="scientific">Pseudobutyrivibrio ruminis</name>
    <dbReference type="NCBI Taxonomy" id="46206"/>
    <lineage>
        <taxon>Bacteria</taxon>
        <taxon>Bacillati</taxon>
        <taxon>Bacillota</taxon>
        <taxon>Clostridia</taxon>
        <taxon>Lachnospirales</taxon>
        <taxon>Lachnospiraceae</taxon>
        <taxon>Pseudobutyrivibrio</taxon>
    </lineage>
</organism>
<sequence length="158" mass="18181">MIETRTIDTTNIADAIKIYNSNTDFLIHHLGEDHIDESFLKNELEEMLAHGFTSNYILVDNEPIGILDYMINGEGHVYLSLMMITKEKQKNGLGTAVYNSFEEMIRNSGAQIIRIDVVDDYENNVLPFWEKMGFEAKRRDELTWGNKKSSVSVMEKVL</sequence>
<dbReference type="AlphaFoldDB" id="A0A1H7J0Y0"/>
<dbReference type="Gene3D" id="3.40.630.30">
    <property type="match status" value="1"/>
</dbReference>
<dbReference type="Pfam" id="PF00583">
    <property type="entry name" value="Acetyltransf_1"/>
    <property type="match status" value="1"/>
</dbReference>
<dbReference type="PROSITE" id="PS51186">
    <property type="entry name" value="GNAT"/>
    <property type="match status" value="1"/>
</dbReference>
<evidence type="ECO:0000259" key="1">
    <source>
        <dbReference type="PROSITE" id="PS51186"/>
    </source>
</evidence>
<keyword evidence="3" id="KW-1185">Reference proteome</keyword>
<reference evidence="3" key="1">
    <citation type="submission" date="2016-10" db="EMBL/GenBank/DDBJ databases">
        <authorList>
            <person name="Varghese N."/>
        </authorList>
    </citation>
    <scope>NUCLEOTIDE SEQUENCE [LARGE SCALE GENOMIC DNA]</scope>
    <source>
        <strain evidence="3">ACV-9</strain>
    </source>
</reference>
<dbReference type="InterPro" id="IPR016181">
    <property type="entry name" value="Acyl_CoA_acyltransferase"/>
</dbReference>
<keyword evidence="2" id="KW-0808">Transferase</keyword>
<dbReference type="InterPro" id="IPR000182">
    <property type="entry name" value="GNAT_dom"/>
</dbReference>
<dbReference type="EMBL" id="FNZX01000008">
    <property type="protein sequence ID" value="SEK68389.1"/>
    <property type="molecule type" value="Genomic_DNA"/>
</dbReference>
<evidence type="ECO:0000313" key="3">
    <source>
        <dbReference type="Proteomes" id="UP000182321"/>
    </source>
</evidence>
<dbReference type="SUPFAM" id="SSF55729">
    <property type="entry name" value="Acyl-CoA N-acyltransferases (Nat)"/>
    <property type="match status" value="1"/>
</dbReference>
<dbReference type="RefSeq" id="WP_074790782.1">
    <property type="nucleotide sequence ID" value="NZ_FNZX01000008.1"/>
</dbReference>
<dbReference type="Proteomes" id="UP000182321">
    <property type="component" value="Unassembled WGS sequence"/>
</dbReference>
<evidence type="ECO:0000313" key="2">
    <source>
        <dbReference type="EMBL" id="SEK68389.1"/>
    </source>
</evidence>
<protein>
    <submittedName>
        <fullName evidence="2">Acetyltransferase (GNAT) domain-containing protein</fullName>
    </submittedName>
</protein>
<accession>A0A1H7J0Y0</accession>
<name>A0A1H7J0Y0_9FIRM</name>
<dbReference type="GO" id="GO:0016747">
    <property type="term" value="F:acyltransferase activity, transferring groups other than amino-acyl groups"/>
    <property type="evidence" value="ECO:0007669"/>
    <property type="project" value="InterPro"/>
</dbReference>